<feature type="transmembrane region" description="Helical" evidence="5">
    <location>
        <begin position="90"/>
        <end position="107"/>
    </location>
</feature>
<dbReference type="Pfam" id="PF04932">
    <property type="entry name" value="Wzy_C"/>
    <property type="match status" value="1"/>
</dbReference>
<feature type="transmembrane region" description="Helical" evidence="5">
    <location>
        <begin position="424"/>
        <end position="445"/>
    </location>
</feature>
<proteinExistence type="predicted"/>
<evidence type="ECO:0000256" key="5">
    <source>
        <dbReference type="SAM" id="Phobius"/>
    </source>
</evidence>
<keyword evidence="2 5" id="KW-0812">Transmembrane</keyword>
<name>A0ABV0KEH1_9CYAN</name>
<feature type="transmembrane region" description="Helical" evidence="5">
    <location>
        <begin position="260"/>
        <end position="279"/>
    </location>
</feature>
<feature type="transmembrane region" description="Helical" evidence="5">
    <location>
        <begin position="170"/>
        <end position="193"/>
    </location>
</feature>
<protein>
    <submittedName>
        <fullName evidence="7">O-antigen ligase family protein</fullName>
    </submittedName>
</protein>
<dbReference type="InterPro" id="IPR007016">
    <property type="entry name" value="O-antigen_ligase-rel_domated"/>
</dbReference>
<evidence type="ECO:0000256" key="1">
    <source>
        <dbReference type="ARBA" id="ARBA00004141"/>
    </source>
</evidence>
<sequence length="476" mass="53037">MTFKHQLNAWVPFRPGFKPRLPLWTVTQLAVLLLPFSSLLSSLGILLVAFGLWLQRFPSLVRRPVNWGFAVLSVLMLISTALAFNRMDALLGLFNFLPFFFVFAGLSEWFQTPAKLRRIAWLLVIGSVPVVAIGLGQQFFGLSGQMQILWIVADWSIALTGNPPGRMASIFSYANVLASYLSVTLTLSLGLWLETFLSDQQSVVSDQWSADGGQWSVTIGQEDVEGEAFAQNSPRPQIFLMVAVLGNAIALVLTNSRNAWAIAVFACLAYALYLGWRWLLVGVGVVVSSALGAAFAPAPGRDWLRVVVPEFFWARLTDQRYTDRPLAQLRSTQWRFAWSLAQQHPLNGWGLRNFTPLYQAEMQYFIGHPHNLLLMLAAETGIPAALLFFGLVGWIVAQGSWILYTKMPLSDAEGRTETRDRLLYFSYLVAFVGCTLFSFLDVTLFDVRINLLGWLLLSAIAGIIYRGQAVGVASRK</sequence>
<feature type="transmembrane region" description="Helical" evidence="5">
    <location>
        <begin position="65"/>
        <end position="84"/>
    </location>
</feature>
<evidence type="ECO:0000259" key="6">
    <source>
        <dbReference type="Pfam" id="PF04932"/>
    </source>
</evidence>
<organism evidence="7 8">
    <name type="scientific">Stenomitos frigidus AS-A4</name>
    <dbReference type="NCBI Taxonomy" id="2933935"/>
    <lineage>
        <taxon>Bacteria</taxon>
        <taxon>Bacillati</taxon>
        <taxon>Cyanobacteriota</taxon>
        <taxon>Cyanophyceae</taxon>
        <taxon>Leptolyngbyales</taxon>
        <taxon>Leptolyngbyaceae</taxon>
        <taxon>Stenomitos</taxon>
    </lineage>
</organism>
<feature type="transmembrane region" description="Helical" evidence="5">
    <location>
        <begin position="382"/>
        <end position="404"/>
    </location>
</feature>
<feature type="transmembrane region" description="Helical" evidence="5">
    <location>
        <begin position="451"/>
        <end position="473"/>
    </location>
</feature>
<feature type="transmembrane region" description="Helical" evidence="5">
    <location>
        <begin position="119"/>
        <end position="140"/>
    </location>
</feature>
<keyword evidence="7" id="KW-0436">Ligase</keyword>
<reference evidence="7 8" key="1">
    <citation type="submission" date="2022-04" db="EMBL/GenBank/DDBJ databases">
        <title>Positive selection, recombination, and allopatry shape intraspecific diversity of widespread and dominant cyanobacteria.</title>
        <authorList>
            <person name="Wei J."/>
            <person name="Shu W."/>
            <person name="Hu C."/>
        </authorList>
    </citation>
    <scope>NUCLEOTIDE SEQUENCE [LARGE SCALE GENOMIC DNA]</scope>
    <source>
        <strain evidence="7 8">AS-A4</strain>
    </source>
</reference>
<dbReference type="InterPro" id="IPR051533">
    <property type="entry name" value="WaaL-like"/>
</dbReference>
<keyword evidence="4 5" id="KW-0472">Membrane</keyword>
<comment type="caution">
    <text evidence="7">The sequence shown here is derived from an EMBL/GenBank/DDBJ whole genome shotgun (WGS) entry which is preliminary data.</text>
</comment>
<feature type="transmembrane region" description="Helical" evidence="5">
    <location>
        <begin position="236"/>
        <end position="253"/>
    </location>
</feature>
<gene>
    <name evidence="7" type="ORF">NDI38_03150</name>
</gene>
<feature type="transmembrane region" description="Helical" evidence="5">
    <location>
        <begin position="29"/>
        <end position="53"/>
    </location>
</feature>
<evidence type="ECO:0000256" key="2">
    <source>
        <dbReference type="ARBA" id="ARBA00022692"/>
    </source>
</evidence>
<evidence type="ECO:0000313" key="7">
    <source>
        <dbReference type="EMBL" id="MEP1057418.1"/>
    </source>
</evidence>
<comment type="subcellular location">
    <subcellularLocation>
        <location evidence="1">Membrane</location>
        <topology evidence="1">Multi-pass membrane protein</topology>
    </subcellularLocation>
</comment>
<dbReference type="Proteomes" id="UP001476950">
    <property type="component" value="Unassembled WGS sequence"/>
</dbReference>
<accession>A0ABV0KEH1</accession>
<dbReference type="PANTHER" id="PTHR37422:SF13">
    <property type="entry name" value="LIPOPOLYSACCHARIDE BIOSYNTHESIS PROTEIN PA4999-RELATED"/>
    <property type="match status" value="1"/>
</dbReference>
<keyword evidence="3 5" id="KW-1133">Transmembrane helix</keyword>
<dbReference type="PANTHER" id="PTHR37422">
    <property type="entry name" value="TEICHURONIC ACID BIOSYNTHESIS PROTEIN TUAE"/>
    <property type="match status" value="1"/>
</dbReference>
<evidence type="ECO:0000256" key="4">
    <source>
        <dbReference type="ARBA" id="ARBA00023136"/>
    </source>
</evidence>
<evidence type="ECO:0000256" key="3">
    <source>
        <dbReference type="ARBA" id="ARBA00022989"/>
    </source>
</evidence>
<dbReference type="GO" id="GO:0016874">
    <property type="term" value="F:ligase activity"/>
    <property type="evidence" value="ECO:0007669"/>
    <property type="project" value="UniProtKB-KW"/>
</dbReference>
<evidence type="ECO:0000313" key="8">
    <source>
        <dbReference type="Proteomes" id="UP001476950"/>
    </source>
</evidence>
<feature type="domain" description="O-antigen ligase-related" evidence="6">
    <location>
        <begin position="243"/>
        <end position="389"/>
    </location>
</feature>
<keyword evidence="8" id="KW-1185">Reference proteome</keyword>
<dbReference type="EMBL" id="JAMPLM010000002">
    <property type="protein sequence ID" value="MEP1057418.1"/>
    <property type="molecule type" value="Genomic_DNA"/>
</dbReference>
<dbReference type="RefSeq" id="WP_190450380.1">
    <property type="nucleotide sequence ID" value="NZ_JAMPLM010000002.1"/>
</dbReference>